<proteinExistence type="predicted"/>
<keyword evidence="1" id="KW-1133">Transmembrane helix</keyword>
<protein>
    <submittedName>
        <fullName evidence="2">Glycosyl hydrolase</fullName>
    </submittedName>
</protein>
<evidence type="ECO:0000313" key="3">
    <source>
        <dbReference type="Proteomes" id="UP000611796"/>
    </source>
</evidence>
<keyword evidence="1" id="KW-0472">Membrane</keyword>
<keyword evidence="2" id="KW-0378">Hydrolase</keyword>
<organism evidence="2 3">
    <name type="scientific">Paeniclostridium hominis</name>
    <dbReference type="NCBI Taxonomy" id="2764329"/>
    <lineage>
        <taxon>Bacteria</taxon>
        <taxon>Bacillati</taxon>
        <taxon>Bacillota</taxon>
        <taxon>Clostridia</taxon>
        <taxon>Peptostreptococcales</taxon>
        <taxon>Peptostreptococcaceae</taxon>
        <taxon>Paeniclostridium</taxon>
    </lineage>
</organism>
<dbReference type="InterPro" id="IPR036278">
    <property type="entry name" value="Sialidase_sf"/>
</dbReference>
<feature type="transmembrane region" description="Helical" evidence="1">
    <location>
        <begin position="7"/>
        <end position="27"/>
    </location>
</feature>
<dbReference type="EMBL" id="JACRWD010000001">
    <property type="protein sequence ID" value="MBC6002954.1"/>
    <property type="molecule type" value="Genomic_DNA"/>
</dbReference>
<dbReference type="Proteomes" id="UP000611796">
    <property type="component" value="Unassembled WGS sequence"/>
</dbReference>
<evidence type="ECO:0000256" key="1">
    <source>
        <dbReference type="SAM" id="Phobius"/>
    </source>
</evidence>
<keyword evidence="3" id="KW-1185">Reference proteome</keyword>
<keyword evidence="1" id="KW-0812">Transmembrane</keyword>
<feature type="transmembrane region" description="Helical" evidence="1">
    <location>
        <begin position="72"/>
        <end position="90"/>
    </location>
</feature>
<comment type="caution">
    <text evidence="2">The sequence shown here is derived from an EMBL/GenBank/DDBJ whole genome shotgun (WGS) entry which is preliminary data.</text>
</comment>
<accession>A0ABR7K1G2</accession>
<dbReference type="InterPro" id="IPR015943">
    <property type="entry name" value="WD40/YVTN_repeat-like_dom_sf"/>
</dbReference>
<dbReference type="GO" id="GO:0016787">
    <property type="term" value="F:hydrolase activity"/>
    <property type="evidence" value="ECO:0007669"/>
    <property type="project" value="UniProtKB-KW"/>
</dbReference>
<sequence length="485" mass="55782">MSFITNPIILIVYWIFCYELTTLCMYGRYNNNIYITVACAVFFITMIVFYIIRARKNKEYKSKLVSSKTWKCISIIIIIIITSFYGLKIYKSATNYGGKLAWVIKRLQSERDIKFEKNNIYKYGVKGIFEDISKRYELPKKLYISDDLSVKFKKDGTITYFETFIYGKDKDGKEVNYLISYDKNKSKDIKLILNGVVNATYSNDKLLDPLFETVEYISIKNTVNKWNASEFGLIYKGKRNWESNREGIVLINKNGNEVPIELAGDKLVGYTVSIYVPGKENEITPVRYNLLIDSYWFKFQNTKKEDELKENKKEFDIATGNSNSNDEFYLYDGVRYKLNVEDKATGSFFYSLQQTTDGGSNWFVLNDNPFNGPTGEASGIYFIDENIGFIGASRNGGSEGELYRTEDGGKSFNKIEFENKSVKLDNGDSISPFDFPKVPYEKDGVLYVNVEQGADGDYNGNSSLLYKSKDKGKTWEYVKEVKSSN</sequence>
<dbReference type="CDD" id="cd15482">
    <property type="entry name" value="Sialidase_non-viral"/>
    <property type="match status" value="1"/>
</dbReference>
<feature type="transmembrane region" description="Helical" evidence="1">
    <location>
        <begin position="33"/>
        <end position="52"/>
    </location>
</feature>
<gene>
    <name evidence="2" type="ORF">H8891_03990</name>
</gene>
<dbReference type="Gene3D" id="2.130.10.10">
    <property type="entry name" value="YVTN repeat-like/Quinoprotein amine dehydrogenase"/>
    <property type="match status" value="1"/>
</dbReference>
<name>A0ABR7K1G2_9FIRM</name>
<evidence type="ECO:0000313" key="2">
    <source>
        <dbReference type="EMBL" id="MBC6002954.1"/>
    </source>
</evidence>
<reference evidence="2 3" key="1">
    <citation type="submission" date="2020-08" db="EMBL/GenBank/DDBJ databases">
        <authorList>
            <person name="Liu C."/>
            <person name="Sun Q."/>
        </authorList>
    </citation>
    <scope>NUCLEOTIDE SEQUENCE [LARGE SCALE GENOMIC DNA]</scope>
    <source>
        <strain evidence="2 3">NSJ-45</strain>
    </source>
</reference>
<dbReference type="SUPFAM" id="SSF50939">
    <property type="entry name" value="Sialidases"/>
    <property type="match status" value="1"/>
</dbReference>